<dbReference type="EMBL" id="CAUOFW020008913">
    <property type="protein sequence ID" value="CAK9184274.1"/>
    <property type="molecule type" value="Genomic_DNA"/>
</dbReference>
<keyword evidence="8" id="KW-0812">Transmembrane</keyword>
<keyword evidence="16" id="KW-0675">Receptor</keyword>
<keyword evidence="10" id="KW-0677">Repeat</keyword>
<keyword evidence="3" id="KW-1003">Cell membrane</keyword>
<keyword evidence="13" id="KW-0067">ATP-binding</keyword>
<keyword evidence="7" id="KW-0808">Transferase</keyword>
<dbReference type="InterPro" id="IPR000719">
    <property type="entry name" value="Prot_kinase_dom"/>
</dbReference>
<keyword evidence="11" id="KW-0547">Nucleotide-binding</keyword>
<keyword evidence="12" id="KW-0418">Kinase</keyword>
<dbReference type="GO" id="GO:0005886">
    <property type="term" value="C:plasma membrane"/>
    <property type="evidence" value="ECO:0007669"/>
    <property type="project" value="UniProtKB-SubCell"/>
</dbReference>
<evidence type="ECO:0000256" key="3">
    <source>
        <dbReference type="ARBA" id="ARBA00022475"/>
    </source>
</evidence>
<gene>
    <name evidence="21" type="ORF">ILEXP_LOCUS54577</name>
</gene>
<evidence type="ECO:0000256" key="11">
    <source>
        <dbReference type="ARBA" id="ARBA00022741"/>
    </source>
</evidence>
<dbReference type="GO" id="GO:0005524">
    <property type="term" value="F:ATP binding"/>
    <property type="evidence" value="ECO:0007669"/>
    <property type="project" value="UniProtKB-KW"/>
</dbReference>
<dbReference type="Gene3D" id="1.10.510.10">
    <property type="entry name" value="Transferase(Phosphotransferase) domain 1"/>
    <property type="match status" value="2"/>
</dbReference>
<feature type="domain" description="Protein kinase" evidence="20">
    <location>
        <begin position="1"/>
        <end position="200"/>
    </location>
</feature>
<dbReference type="Pfam" id="PF07714">
    <property type="entry name" value="PK_Tyr_Ser-Thr"/>
    <property type="match status" value="1"/>
</dbReference>
<evidence type="ECO:0000313" key="21">
    <source>
        <dbReference type="EMBL" id="CAK9184274.1"/>
    </source>
</evidence>
<keyword evidence="22" id="KW-1185">Reference proteome</keyword>
<organism evidence="21 22">
    <name type="scientific">Ilex paraguariensis</name>
    <name type="common">yerba mate</name>
    <dbReference type="NCBI Taxonomy" id="185542"/>
    <lineage>
        <taxon>Eukaryota</taxon>
        <taxon>Viridiplantae</taxon>
        <taxon>Streptophyta</taxon>
        <taxon>Embryophyta</taxon>
        <taxon>Tracheophyta</taxon>
        <taxon>Spermatophyta</taxon>
        <taxon>Magnoliopsida</taxon>
        <taxon>eudicotyledons</taxon>
        <taxon>Gunneridae</taxon>
        <taxon>Pentapetalae</taxon>
        <taxon>asterids</taxon>
        <taxon>campanulids</taxon>
        <taxon>Aquifoliales</taxon>
        <taxon>Aquifoliaceae</taxon>
        <taxon>Ilex</taxon>
    </lineage>
</organism>
<evidence type="ECO:0000256" key="12">
    <source>
        <dbReference type="ARBA" id="ARBA00022777"/>
    </source>
</evidence>
<keyword evidence="9" id="KW-0732">Signal</keyword>
<evidence type="ECO:0000256" key="6">
    <source>
        <dbReference type="ARBA" id="ARBA00022614"/>
    </source>
</evidence>
<dbReference type="SUPFAM" id="SSF56112">
    <property type="entry name" value="Protein kinase-like (PK-like)"/>
    <property type="match status" value="2"/>
</dbReference>
<evidence type="ECO:0000256" key="2">
    <source>
        <dbReference type="ARBA" id="ARBA00012513"/>
    </source>
</evidence>
<dbReference type="GO" id="GO:0004674">
    <property type="term" value="F:protein serine/threonine kinase activity"/>
    <property type="evidence" value="ECO:0007669"/>
    <property type="project" value="UniProtKB-KW"/>
</dbReference>
<keyword evidence="6" id="KW-0433">Leucine-rich repeat</keyword>
<evidence type="ECO:0000256" key="16">
    <source>
        <dbReference type="ARBA" id="ARBA00023170"/>
    </source>
</evidence>
<dbReference type="PANTHER" id="PTHR48055">
    <property type="entry name" value="LEUCINE-RICH REPEAT RECEPTOR PROTEIN KINASE EMS1"/>
    <property type="match status" value="1"/>
</dbReference>
<evidence type="ECO:0000313" key="22">
    <source>
        <dbReference type="Proteomes" id="UP001642360"/>
    </source>
</evidence>
<dbReference type="Pfam" id="PF00069">
    <property type="entry name" value="Pkinase"/>
    <property type="match status" value="1"/>
</dbReference>
<accession>A0ABC8UTD9</accession>
<dbReference type="FunFam" id="1.10.510.10:FF:000358">
    <property type="entry name" value="Putative leucine-rich repeat receptor-like serine/threonine-protein kinase"/>
    <property type="match status" value="1"/>
</dbReference>
<keyword evidence="15" id="KW-0472">Membrane</keyword>
<evidence type="ECO:0000256" key="5">
    <source>
        <dbReference type="ARBA" id="ARBA00022553"/>
    </source>
</evidence>
<evidence type="ECO:0000256" key="17">
    <source>
        <dbReference type="ARBA" id="ARBA00023180"/>
    </source>
</evidence>
<proteinExistence type="predicted"/>
<evidence type="ECO:0000256" key="9">
    <source>
        <dbReference type="ARBA" id="ARBA00022729"/>
    </source>
</evidence>
<reference evidence="21 22" key="1">
    <citation type="submission" date="2024-02" db="EMBL/GenBank/DDBJ databases">
        <authorList>
            <person name="Vignale AGUSTIN F."/>
            <person name="Sosa J E."/>
            <person name="Modenutti C."/>
        </authorList>
    </citation>
    <scope>NUCLEOTIDE SEQUENCE [LARGE SCALE GENOMIC DNA]</scope>
</reference>
<evidence type="ECO:0000256" key="1">
    <source>
        <dbReference type="ARBA" id="ARBA00004162"/>
    </source>
</evidence>
<evidence type="ECO:0000256" key="18">
    <source>
        <dbReference type="ARBA" id="ARBA00047899"/>
    </source>
</evidence>
<dbReference type="PANTHER" id="PTHR48055:SF55">
    <property type="entry name" value="PROTEIN KINASE DOMAIN-CONTAINING PROTEIN"/>
    <property type="match status" value="1"/>
</dbReference>
<evidence type="ECO:0000256" key="13">
    <source>
        <dbReference type="ARBA" id="ARBA00022840"/>
    </source>
</evidence>
<evidence type="ECO:0000256" key="8">
    <source>
        <dbReference type="ARBA" id="ARBA00022692"/>
    </source>
</evidence>
<dbReference type="Proteomes" id="UP001642360">
    <property type="component" value="Unassembled WGS sequence"/>
</dbReference>
<evidence type="ECO:0000256" key="10">
    <source>
        <dbReference type="ARBA" id="ARBA00022737"/>
    </source>
</evidence>
<keyword evidence="4" id="KW-0723">Serine/threonine-protein kinase</keyword>
<evidence type="ECO:0000256" key="7">
    <source>
        <dbReference type="ARBA" id="ARBA00022679"/>
    </source>
</evidence>
<comment type="subcellular location">
    <subcellularLocation>
        <location evidence="1">Cell membrane</location>
        <topology evidence="1">Single-pass membrane protein</topology>
    </subcellularLocation>
</comment>
<dbReference type="InterPro" id="IPR001245">
    <property type="entry name" value="Ser-Thr/Tyr_kinase_cat_dom"/>
</dbReference>
<dbReference type="InterPro" id="IPR051564">
    <property type="entry name" value="LRR_receptor-like_kinase"/>
</dbReference>
<evidence type="ECO:0000256" key="15">
    <source>
        <dbReference type="ARBA" id="ARBA00023136"/>
    </source>
</evidence>
<evidence type="ECO:0000259" key="20">
    <source>
        <dbReference type="PROSITE" id="PS50011"/>
    </source>
</evidence>
<name>A0ABC8UTD9_9AQUA</name>
<keyword evidence="14" id="KW-1133">Transmembrane helix</keyword>
<evidence type="ECO:0000256" key="19">
    <source>
        <dbReference type="ARBA" id="ARBA00048679"/>
    </source>
</evidence>
<comment type="catalytic activity">
    <reaction evidence="18">
        <text>L-threonyl-[protein] + ATP = O-phospho-L-threonyl-[protein] + ADP + H(+)</text>
        <dbReference type="Rhea" id="RHEA:46608"/>
        <dbReference type="Rhea" id="RHEA-COMP:11060"/>
        <dbReference type="Rhea" id="RHEA-COMP:11605"/>
        <dbReference type="ChEBI" id="CHEBI:15378"/>
        <dbReference type="ChEBI" id="CHEBI:30013"/>
        <dbReference type="ChEBI" id="CHEBI:30616"/>
        <dbReference type="ChEBI" id="CHEBI:61977"/>
        <dbReference type="ChEBI" id="CHEBI:456216"/>
        <dbReference type="EC" id="2.7.11.1"/>
    </reaction>
</comment>
<keyword evidence="17" id="KW-0325">Glycoprotein</keyword>
<comment type="caution">
    <text evidence="21">The sequence shown here is derived from an EMBL/GenBank/DDBJ whole genome shotgun (WGS) entry which is preliminary data.</text>
</comment>
<dbReference type="EC" id="2.7.11.1" evidence="2"/>
<dbReference type="PROSITE" id="PS50011">
    <property type="entry name" value="PROTEIN_KINASE_DOM"/>
    <property type="match status" value="1"/>
</dbReference>
<sequence>MNIAIDVASALHYLHNLCETPVIHCNLKPSNVLLDSDFTAHLSDFGTHSDYFFHIRSFRFLLKLLNKMQFSLTKQSFVIQRFTMFAEYDMGGQVSTQGDVYSYGILLLEMFTGKRTTDEPFRDDLNLHNLVDTALSERLSEVINSFLLTEFTMFAEYDMGGQVSTQGDVYSYGILLLEMFTGKRPTDEPFRDDLNLHNLVDRAFTASSSNHRNKHIECLTSILEIGVACSVESPGDRMDMKDVELGLVSVTEKFIGSRSVNILGAIDGDAIGHWDNATWTGAAGDRRGIFEPEELSGRATGYARSPWVGLTHFKTSTALSALAGTVG</sequence>
<keyword evidence="5" id="KW-0597">Phosphoprotein</keyword>
<dbReference type="AlphaFoldDB" id="A0ABC8UTD9"/>
<protein>
    <recommendedName>
        <fullName evidence="2">non-specific serine/threonine protein kinase</fullName>
        <ecNumber evidence="2">2.7.11.1</ecNumber>
    </recommendedName>
</protein>
<evidence type="ECO:0000256" key="14">
    <source>
        <dbReference type="ARBA" id="ARBA00022989"/>
    </source>
</evidence>
<comment type="catalytic activity">
    <reaction evidence="19">
        <text>L-seryl-[protein] + ATP = O-phospho-L-seryl-[protein] + ADP + H(+)</text>
        <dbReference type="Rhea" id="RHEA:17989"/>
        <dbReference type="Rhea" id="RHEA-COMP:9863"/>
        <dbReference type="Rhea" id="RHEA-COMP:11604"/>
        <dbReference type="ChEBI" id="CHEBI:15378"/>
        <dbReference type="ChEBI" id="CHEBI:29999"/>
        <dbReference type="ChEBI" id="CHEBI:30616"/>
        <dbReference type="ChEBI" id="CHEBI:83421"/>
        <dbReference type="ChEBI" id="CHEBI:456216"/>
        <dbReference type="EC" id="2.7.11.1"/>
    </reaction>
</comment>
<evidence type="ECO:0000256" key="4">
    <source>
        <dbReference type="ARBA" id="ARBA00022527"/>
    </source>
</evidence>
<dbReference type="InterPro" id="IPR011009">
    <property type="entry name" value="Kinase-like_dom_sf"/>
</dbReference>